<evidence type="ECO:0000313" key="3">
    <source>
        <dbReference type="Proteomes" id="UP000298663"/>
    </source>
</evidence>
<feature type="signal peptide" evidence="1">
    <location>
        <begin position="1"/>
        <end position="16"/>
    </location>
</feature>
<feature type="chain" id="PRO_5020369974" evidence="1">
    <location>
        <begin position="17"/>
        <end position="161"/>
    </location>
</feature>
<evidence type="ECO:0000256" key="1">
    <source>
        <dbReference type="SAM" id="SignalP"/>
    </source>
</evidence>
<organism evidence="2 3">
    <name type="scientific">Steinernema carpocapsae</name>
    <name type="common">Entomopathogenic nematode</name>
    <dbReference type="NCBI Taxonomy" id="34508"/>
    <lineage>
        <taxon>Eukaryota</taxon>
        <taxon>Metazoa</taxon>
        <taxon>Ecdysozoa</taxon>
        <taxon>Nematoda</taxon>
        <taxon>Chromadorea</taxon>
        <taxon>Rhabditida</taxon>
        <taxon>Tylenchina</taxon>
        <taxon>Panagrolaimomorpha</taxon>
        <taxon>Strongyloidoidea</taxon>
        <taxon>Steinernematidae</taxon>
        <taxon>Steinernema</taxon>
    </lineage>
</organism>
<protein>
    <submittedName>
        <fullName evidence="2">Uncharacterized protein</fullName>
    </submittedName>
</protein>
<dbReference type="AlphaFoldDB" id="A0A4U5M462"/>
<keyword evidence="1" id="KW-0732">Signal</keyword>
<accession>A0A4U5M462</accession>
<dbReference type="Proteomes" id="UP000298663">
    <property type="component" value="Unassembled WGS sequence"/>
</dbReference>
<gene>
    <name evidence="2" type="ORF">L596_027388</name>
</gene>
<keyword evidence="3" id="KW-1185">Reference proteome</keyword>
<reference evidence="2 3" key="2">
    <citation type="journal article" date="2019" name="G3 (Bethesda)">
        <title>Hybrid Assembly of the Genome of the Entomopathogenic Nematode Steinernema carpocapsae Identifies the X-Chromosome.</title>
        <authorList>
            <person name="Serra L."/>
            <person name="Macchietto M."/>
            <person name="Macias-Munoz A."/>
            <person name="McGill C.J."/>
            <person name="Rodriguez I.M."/>
            <person name="Rodriguez B."/>
            <person name="Murad R."/>
            <person name="Mortazavi A."/>
        </authorList>
    </citation>
    <scope>NUCLEOTIDE SEQUENCE [LARGE SCALE GENOMIC DNA]</scope>
    <source>
        <strain evidence="2 3">ALL</strain>
    </source>
</reference>
<sequence>MLRLTVFLLLFPLGLTDFLQNSRNLLTEYARFVVPTCSGNAYYWRGSAWEKSGMVFNIEEACNETQINNVVLTPICEGYPGKLTPVLAGFVNMSKWTEISGEQTKGNRSHVSVYECVERHALNPLKVPEGCWADRLVGRGQCSEKSSWMALATKECGQKQS</sequence>
<dbReference type="EMBL" id="AZBU02000010">
    <property type="protein sequence ID" value="TKR63576.1"/>
    <property type="molecule type" value="Genomic_DNA"/>
</dbReference>
<name>A0A4U5M462_STECR</name>
<proteinExistence type="predicted"/>
<evidence type="ECO:0000313" key="2">
    <source>
        <dbReference type="EMBL" id="TKR63576.1"/>
    </source>
</evidence>
<comment type="caution">
    <text evidence="2">The sequence shown here is derived from an EMBL/GenBank/DDBJ whole genome shotgun (WGS) entry which is preliminary data.</text>
</comment>
<reference evidence="2 3" key="1">
    <citation type="journal article" date="2015" name="Genome Biol.">
        <title>Comparative genomics of Steinernema reveals deeply conserved gene regulatory networks.</title>
        <authorList>
            <person name="Dillman A.R."/>
            <person name="Macchietto M."/>
            <person name="Porter C.F."/>
            <person name="Rogers A."/>
            <person name="Williams B."/>
            <person name="Antoshechkin I."/>
            <person name="Lee M.M."/>
            <person name="Goodwin Z."/>
            <person name="Lu X."/>
            <person name="Lewis E.E."/>
            <person name="Goodrich-Blair H."/>
            <person name="Stock S.P."/>
            <person name="Adams B.J."/>
            <person name="Sternberg P.W."/>
            <person name="Mortazavi A."/>
        </authorList>
    </citation>
    <scope>NUCLEOTIDE SEQUENCE [LARGE SCALE GENOMIC DNA]</scope>
    <source>
        <strain evidence="2 3">ALL</strain>
    </source>
</reference>